<reference evidence="7" key="1">
    <citation type="submission" date="2018-11" db="EMBL/GenBank/DDBJ databases">
        <authorList>
            <person name="Alioto T."/>
            <person name="Alioto T."/>
        </authorList>
    </citation>
    <scope>NUCLEOTIDE SEQUENCE</scope>
</reference>
<feature type="coiled-coil region" evidence="4">
    <location>
        <begin position="729"/>
        <end position="763"/>
    </location>
</feature>
<keyword evidence="1" id="KW-0343">GTPase activation</keyword>
<feature type="compositionally biased region" description="Polar residues" evidence="5">
    <location>
        <begin position="692"/>
        <end position="704"/>
    </location>
</feature>
<organism evidence="7 8">
    <name type="scientific">Mytilus galloprovincialis</name>
    <name type="common">Mediterranean mussel</name>
    <dbReference type="NCBI Taxonomy" id="29158"/>
    <lineage>
        <taxon>Eukaryota</taxon>
        <taxon>Metazoa</taxon>
        <taxon>Spiralia</taxon>
        <taxon>Lophotrochozoa</taxon>
        <taxon>Mollusca</taxon>
        <taxon>Bivalvia</taxon>
        <taxon>Autobranchia</taxon>
        <taxon>Pteriomorphia</taxon>
        <taxon>Mytilida</taxon>
        <taxon>Mytiloidea</taxon>
        <taxon>Mytilidae</taxon>
        <taxon>Mytilinae</taxon>
        <taxon>Mytilus</taxon>
    </lineage>
</organism>
<dbReference type="SUPFAM" id="SSF111347">
    <property type="entry name" value="Rap/Ran-GAP"/>
    <property type="match status" value="1"/>
</dbReference>
<dbReference type="PANTHER" id="PTHR15711">
    <property type="entry name" value="RAP GTPASE-ACTIVATING PROTEIN"/>
    <property type="match status" value="1"/>
</dbReference>
<feature type="domain" description="Rap-GAP" evidence="6">
    <location>
        <begin position="308"/>
        <end position="524"/>
    </location>
</feature>
<evidence type="ECO:0000259" key="6">
    <source>
        <dbReference type="PROSITE" id="PS50085"/>
    </source>
</evidence>
<evidence type="ECO:0000256" key="1">
    <source>
        <dbReference type="ARBA" id="ARBA00022468"/>
    </source>
</evidence>
<dbReference type="Proteomes" id="UP000596742">
    <property type="component" value="Unassembled WGS sequence"/>
</dbReference>
<feature type="compositionally biased region" description="Low complexity" evidence="5">
    <location>
        <begin position="637"/>
        <end position="674"/>
    </location>
</feature>
<name>A0A8B6DRT1_MYTGA</name>
<dbReference type="InterPro" id="IPR035974">
    <property type="entry name" value="Rap/Ran-GAP_sf"/>
</dbReference>
<dbReference type="InterPro" id="IPR003109">
    <property type="entry name" value="GoLoco_motif"/>
</dbReference>
<feature type="compositionally biased region" description="Polar residues" evidence="5">
    <location>
        <begin position="618"/>
        <end position="635"/>
    </location>
</feature>
<protein>
    <submittedName>
        <fullName evidence="7">RAP1 GTPase activating protein 1</fullName>
    </submittedName>
</protein>
<dbReference type="EMBL" id="UYJE01003883">
    <property type="protein sequence ID" value="VDI23146.1"/>
    <property type="molecule type" value="Genomic_DNA"/>
</dbReference>
<dbReference type="GO" id="GO:0005096">
    <property type="term" value="F:GTPase activator activity"/>
    <property type="evidence" value="ECO:0007669"/>
    <property type="project" value="UniProtKB-KW"/>
</dbReference>
<evidence type="ECO:0000256" key="3">
    <source>
        <dbReference type="ARBA" id="ARBA00023054"/>
    </source>
</evidence>
<keyword evidence="3 4" id="KW-0175">Coiled coil</keyword>
<dbReference type="GO" id="GO:0005737">
    <property type="term" value="C:cytoplasm"/>
    <property type="evidence" value="ECO:0007669"/>
    <property type="project" value="TreeGrafter"/>
</dbReference>
<keyword evidence="8" id="KW-1185">Reference proteome</keyword>
<feature type="compositionally biased region" description="Polar residues" evidence="5">
    <location>
        <begin position="566"/>
        <end position="581"/>
    </location>
</feature>
<sequence>MDIKYVMVRTSKALILSTKCPVTVSMSNALILSTKGPVTVMSDHLNLESCEGYTDLQKVRAHLNLESKVKDTLSKSDRCFDPAMKQRKKQNMDGQLYCESHVPITKPPLSPETDDKTQALFEMLIQIQEKGRIDDQRCDMSNLIKTTPCVTPTEQRKSFETLEEVLRKPGPYPMIVLPENGGYWIEGHDQKSPTNEMGSDPNLSAVLIEQNDVAHCYRDHFLKKEHFDYFYLDENVGPIVMSIKDESTTDEEQLRVILRTKAWTKQKLVTMEEVDYIPNPVKVAKCLCEEISTERFNPVLSTKGSQLIVGYDEHNITNNYKIGIIYQKFHQTKEEELFSNVNHSPAMEEFLLTIGDRVKLKDFQGFRGGLDNVQSQTGEESVYTQFKEREIMFHVSTLLPFTDGDPQQLQRKRHIGNDIVVIVFQEENTPFVPNMIASHFLHSFIVVQPIDPNTDHTKYKVSVAARSDVPQFGPSIPNSAIFDKGPEFRDFLLTKIINAEKASYKSDQFSKLEERTRGALLECLHTELHKKNIELFGLTMMPGFKQESSKLIGSFKRVLSMGRTQNEAAANRKSNGSSLTTVGEEEKSSSPKRSPASRKKYNRQTSNSLEKKQRDKTTVVQRSIDSQSTQSSYKTCSAPSSPQSSPSSTASAQRVSGNNIQISPSNSESSFNSIDDYAPTHVTHFHEDSDTGMESLSSAGTPNNNYIRSEDGLYSDLDGNTQHNLRYEIHKLKAERAEILKHNKALQRDLKDYKDREKGLMSQLTIFQLENRRLSTQTTNIEISSEATV</sequence>
<dbReference type="InterPro" id="IPR050989">
    <property type="entry name" value="Rap1_Ran_GAP"/>
</dbReference>
<evidence type="ECO:0000313" key="7">
    <source>
        <dbReference type="EMBL" id="VDI23146.1"/>
    </source>
</evidence>
<keyword evidence="2" id="KW-0597">Phosphoprotein</keyword>
<dbReference type="GO" id="GO:0051056">
    <property type="term" value="P:regulation of small GTPase mediated signal transduction"/>
    <property type="evidence" value="ECO:0007669"/>
    <property type="project" value="InterPro"/>
</dbReference>
<dbReference type="PROSITE" id="PS50877">
    <property type="entry name" value="GOLOCO"/>
    <property type="match status" value="1"/>
</dbReference>
<dbReference type="PROSITE" id="PS50085">
    <property type="entry name" value="RAPGAP"/>
    <property type="match status" value="1"/>
</dbReference>
<dbReference type="FunFam" id="3.40.50.11210:FF:000002">
    <property type="entry name" value="Signal-induced proliferation-associated 1-like protein 1"/>
    <property type="match status" value="1"/>
</dbReference>
<evidence type="ECO:0000256" key="2">
    <source>
        <dbReference type="ARBA" id="ARBA00022553"/>
    </source>
</evidence>
<comment type="caution">
    <text evidence="7">The sequence shown here is derived from an EMBL/GenBank/DDBJ whole genome shotgun (WGS) entry which is preliminary data.</text>
</comment>
<accession>A0A8B6DRT1</accession>
<dbReference type="AlphaFoldDB" id="A0A8B6DRT1"/>
<proteinExistence type="predicted"/>
<dbReference type="Pfam" id="PF21022">
    <property type="entry name" value="Rap-GAP_dimer"/>
    <property type="match status" value="1"/>
</dbReference>
<dbReference type="Gene3D" id="6.10.140.210">
    <property type="match status" value="1"/>
</dbReference>
<feature type="region of interest" description="Disordered" evidence="5">
    <location>
        <begin position="566"/>
        <end position="704"/>
    </location>
</feature>
<dbReference type="PANTHER" id="PTHR15711:SF32">
    <property type="entry name" value="RAP GTPASE ACTIVATING PROTEIN 1, ISOFORM H"/>
    <property type="match status" value="1"/>
</dbReference>
<evidence type="ECO:0000256" key="4">
    <source>
        <dbReference type="SAM" id="Coils"/>
    </source>
</evidence>
<evidence type="ECO:0000313" key="8">
    <source>
        <dbReference type="Proteomes" id="UP000596742"/>
    </source>
</evidence>
<gene>
    <name evidence="7" type="ORF">MGAL_10B037724</name>
</gene>
<evidence type="ECO:0000256" key="5">
    <source>
        <dbReference type="SAM" id="MobiDB-lite"/>
    </source>
</evidence>
<dbReference type="InterPro" id="IPR000331">
    <property type="entry name" value="Rap/Ran_GAP_dom"/>
</dbReference>
<dbReference type="OrthoDB" id="2499658at2759"/>
<dbReference type="Gene3D" id="3.40.50.11210">
    <property type="entry name" value="Rap/Ran-GAP"/>
    <property type="match status" value="1"/>
</dbReference>
<dbReference type="Pfam" id="PF02145">
    <property type="entry name" value="Rap_GAP"/>
    <property type="match status" value="1"/>
</dbReference>